<comment type="caution">
    <text evidence="1">The sequence shown here is derived from an EMBL/GenBank/DDBJ whole genome shotgun (WGS) entry which is preliminary data.</text>
</comment>
<dbReference type="RefSeq" id="WP_146771046.1">
    <property type="nucleotide sequence ID" value="NZ_JBHSAN010000053.1"/>
</dbReference>
<name>A0ABW5WII4_9PSEU</name>
<dbReference type="Proteomes" id="UP001597478">
    <property type="component" value="Unassembled WGS sequence"/>
</dbReference>
<evidence type="ECO:0000313" key="2">
    <source>
        <dbReference type="Proteomes" id="UP001597478"/>
    </source>
</evidence>
<accession>A0ABW5WII4</accession>
<gene>
    <name evidence="1" type="ORF">ACFS2C_23495</name>
</gene>
<organism evidence="1 2">
    <name type="scientific">Prauserella oleivorans</name>
    <dbReference type="NCBI Taxonomy" id="1478153"/>
    <lineage>
        <taxon>Bacteria</taxon>
        <taxon>Bacillati</taxon>
        <taxon>Actinomycetota</taxon>
        <taxon>Actinomycetes</taxon>
        <taxon>Pseudonocardiales</taxon>
        <taxon>Pseudonocardiaceae</taxon>
        <taxon>Prauserella</taxon>
    </lineage>
</organism>
<evidence type="ECO:0000313" key="1">
    <source>
        <dbReference type="EMBL" id="MFD2802358.1"/>
    </source>
</evidence>
<protein>
    <submittedName>
        <fullName evidence="1">Uncharacterized protein</fullName>
    </submittedName>
</protein>
<keyword evidence="2" id="KW-1185">Reference proteome</keyword>
<reference evidence="2" key="1">
    <citation type="journal article" date="2019" name="Int. J. Syst. Evol. Microbiol.">
        <title>The Global Catalogue of Microorganisms (GCM) 10K type strain sequencing project: providing services to taxonomists for standard genome sequencing and annotation.</title>
        <authorList>
            <consortium name="The Broad Institute Genomics Platform"/>
            <consortium name="The Broad Institute Genome Sequencing Center for Infectious Disease"/>
            <person name="Wu L."/>
            <person name="Ma J."/>
        </authorList>
    </citation>
    <scope>NUCLEOTIDE SEQUENCE [LARGE SCALE GENOMIC DNA]</scope>
    <source>
        <strain evidence="2">IBRC-M 10906</strain>
    </source>
</reference>
<sequence>MSNDRDAAYRIGWVAGYGLGMATQSSDATPYHDMHTPWSNYVPAWIDEADSKHTGEQRKPFEALFRAGFNDGLTRAKDHGGAA</sequence>
<proteinExistence type="predicted"/>
<dbReference type="EMBL" id="JBHUOF010000047">
    <property type="protein sequence ID" value="MFD2802358.1"/>
    <property type="molecule type" value="Genomic_DNA"/>
</dbReference>